<organism evidence="2 3">
    <name type="scientific">Gigaspora margarita</name>
    <dbReference type="NCBI Taxonomy" id="4874"/>
    <lineage>
        <taxon>Eukaryota</taxon>
        <taxon>Fungi</taxon>
        <taxon>Fungi incertae sedis</taxon>
        <taxon>Mucoromycota</taxon>
        <taxon>Glomeromycotina</taxon>
        <taxon>Glomeromycetes</taxon>
        <taxon>Diversisporales</taxon>
        <taxon>Gigasporaceae</taxon>
        <taxon>Gigaspora</taxon>
    </lineage>
</organism>
<sequence length="446" mass="50998">MSQNKDKSVTVEDETSSSTNSDVEQTYKKVGIKQDLVNRLVSEAKKRCELGSLDNSEKAKGAELSRMFEPALNNKNSKFNFETFLDRFGNIPSDDTVDTSLDKAILSGEVEYVYMARQVALERAYIVRVADEDGWSVAANWQQYNLGQLAFPCPTSLKEHRTGLNSQESFDAYFLGYQALQYVLPQNSWSNAYEQQQSFHYLLASSYKNFGSASRFRASKEVICYLCEGKNHYANEIIQNQGEVDHTWEESILENKVEVLNKEQLVMGRLHSKSAVRYWKEVIKPVPIVIEWLKRKFSLFLKENFGPGGLGIKNGNSETVRILLENYYACQGIWCAYSDYCTSLDDSSVVVHDYRDSKRGNRSATIQGNYSTGPLRMYRTLQQQKMVVESNSNRLVQGYLVRTGYLIENSISKPYRKRLVKVWKAFVEFAIQLAKCLALISRAYKA</sequence>
<gene>
    <name evidence="2" type="ORF">GMARGA_LOCUS19592</name>
</gene>
<comment type="caution">
    <text evidence="2">The sequence shown here is derived from an EMBL/GenBank/DDBJ whole genome shotgun (WGS) entry which is preliminary data.</text>
</comment>
<dbReference type="Proteomes" id="UP000789901">
    <property type="component" value="Unassembled WGS sequence"/>
</dbReference>
<name>A0ABN7VKW5_GIGMA</name>
<evidence type="ECO:0000256" key="1">
    <source>
        <dbReference type="SAM" id="MobiDB-lite"/>
    </source>
</evidence>
<feature type="compositionally biased region" description="Basic and acidic residues" evidence="1">
    <location>
        <begin position="1"/>
        <end position="10"/>
    </location>
</feature>
<reference evidence="2 3" key="1">
    <citation type="submission" date="2021-06" db="EMBL/GenBank/DDBJ databases">
        <authorList>
            <person name="Kallberg Y."/>
            <person name="Tangrot J."/>
            <person name="Rosling A."/>
        </authorList>
    </citation>
    <scope>NUCLEOTIDE SEQUENCE [LARGE SCALE GENOMIC DNA]</scope>
    <source>
        <strain evidence="2 3">120-4 pot B 10/14</strain>
    </source>
</reference>
<evidence type="ECO:0000313" key="2">
    <source>
        <dbReference type="EMBL" id="CAG8780048.1"/>
    </source>
</evidence>
<proteinExistence type="predicted"/>
<dbReference type="EMBL" id="CAJVQB010016470">
    <property type="protein sequence ID" value="CAG8780048.1"/>
    <property type="molecule type" value="Genomic_DNA"/>
</dbReference>
<evidence type="ECO:0000313" key="3">
    <source>
        <dbReference type="Proteomes" id="UP000789901"/>
    </source>
</evidence>
<keyword evidence="3" id="KW-1185">Reference proteome</keyword>
<accession>A0ABN7VKW5</accession>
<protein>
    <submittedName>
        <fullName evidence="2">6175_t:CDS:1</fullName>
    </submittedName>
</protein>
<feature type="region of interest" description="Disordered" evidence="1">
    <location>
        <begin position="1"/>
        <end position="24"/>
    </location>
</feature>